<proteinExistence type="predicted"/>
<feature type="region of interest" description="Disordered" evidence="1">
    <location>
        <begin position="63"/>
        <end position="85"/>
    </location>
</feature>
<dbReference type="RefSeq" id="WP_229748467.1">
    <property type="nucleotide sequence ID" value="NZ_BMFW01000012.1"/>
</dbReference>
<feature type="compositionally biased region" description="Basic and acidic residues" evidence="1">
    <location>
        <begin position="74"/>
        <end position="85"/>
    </location>
</feature>
<feature type="domain" description="Helix-turn-helix" evidence="2">
    <location>
        <begin position="7"/>
        <end position="55"/>
    </location>
</feature>
<name>A0ABQ2ATJ7_9MICC</name>
<reference evidence="4" key="1">
    <citation type="journal article" date="2019" name="Int. J. Syst. Evol. Microbiol.">
        <title>The Global Catalogue of Microorganisms (GCM) 10K type strain sequencing project: providing services to taxonomists for standard genome sequencing and annotation.</title>
        <authorList>
            <consortium name="The Broad Institute Genomics Platform"/>
            <consortium name="The Broad Institute Genome Sequencing Center for Infectious Disease"/>
            <person name="Wu L."/>
            <person name="Ma J."/>
        </authorList>
    </citation>
    <scope>NUCLEOTIDE SEQUENCE [LARGE SCALE GENOMIC DNA]</scope>
    <source>
        <strain evidence="4">CGMCC 1.12778</strain>
    </source>
</reference>
<sequence>MDAVRDLTVAEAVDALGITRASVRDLLRSGRLSSTGRAERVLLIDRNSVERLAASGTRRGRLDCQDSLGRAAGRHHDTQGRRPHG</sequence>
<dbReference type="Pfam" id="PF12728">
    <property type="entry name" value="HTH_17"/>
    <property type="match status" value="1"/>
</dbReference>
<comment type="caution">
    <text evidence="3">The sequence shown here is derived from an EMBL/GenBank/DDBJ whole genome shotgun (WGS) entry which is preliminary data.</text>
</comment>
<protein>
    <recommendedName>
        <fullName evidence="2">Helix-turn-helix domain-containing protein</fullName>
    </recommendedName>
</protein>
<keyword evidence="4" id="KW-1185">Reference proteome</keyword>
<dbReference type="InterPro" id="IPR041657">
    <property type="entry name" value="HTH_17"/>
</dbReference>
<accession>A0ABQ2ATJ7</accession>
<organism evidence="3 4">
    <name type="scientific">Arthrobacter liuii</name>
    <dbReference type="NCBI Taxonomy" id="1476996"/>
    <lineage>
        <taxon>Bacteria</taxon>
        <taxon>Bacillati</taxon>
        <taxon>Actinomycetota</taxon>
        <taxon>Actinomycetes</taxon>
        <taxon>Micrococcales</taxon>
        <taxon>Micrococcaceae</taxon>
        <taxon>Arthrobacter</taxon>
    </lineage>
</organism>
<dbReference type="Proteomes" id="UP000643279">
    <property type="component" value="Unassembled WGS sequence"/>
</dbReference>
<evidence type="ECO:0000313" key="3">
    <source>
        <dbReference type="EMBL" id="GGH97190.1"/>
    </source>
</evidence>
<gene>
    <name evidence="3" type="ORF">GCM10007170_26820</name>
</gene>
<dbReference type="EMBL" id="BMFW01000012">
    <property type="protein sequence ID" value="GGH97190.1"/>
    <property type="molecule type" value="Genomic_DNA"/>
</dbReference>
<evidence type="ECO:0000313" key="4">
    <source>
        <dbReference type="Proteomes" id="UP000643279"/>
    </source>
</evidence>
<evidence type="ECO:0000259" key="2">
    <source>
        <dbReference type="Pfam" id="PF12728"/>
    </source>
</evidence>
<evidence type="ECO:0000256" key="1">
    <source>
        <dbReference type="SAM" id="MobiDB-lite"/>
    </source>
</evidence>